<evidence type="ECO:0000313" key="6">
    <source>
        <dbReference type="Proteomes" id="UP000595857"/>
    </source>
</evidence>
<evidence type="ECO:0000313" key="5">
    <source>
        <dbReference type="EMBL" id="QQR39988.1"/>
    </source>
</evidence>
<dbReference type="PANTHER" id="PTHR30329:SF21">
    <property type="entry name" value="LIPOPROTEIN YIAD-RELATED"/>
    <property type="match status" value="1"/>
</dbReference>
<feature type="region of interest" description="Disordered" evidence="2">
    <location>
        <begin position="352"/>
        <end position="390"/>
    </location>
</feature>
<feature type="compositionally biased region" description="Low complexity" evidence="2">
    <location>
        <begin position="359"/>
        <end position="374"/>
    </location>
</feature>
<dbReference type="PROSITE" id="PS51123">
    <property type="entry name" value="OMPA_2"/>
    <property type="match status" value="1"/>
</dbReference>
<evidence type="ECO:0000256" key="3">
    <source>
        <dbReference type="SAM" id="SignalP"/>
    </source>
</evidence>
<feature type="region of interest" description="Disordered" evidence="2">
    <location>
        <begin position="108"/>
        <end position="228"/>
    </location>
</feature>
<keyword evidence="1" id="KW-0472">Membrane</keyword>
<gene>
    <name evidence="5" type="ORF">JI748_02930</name>
</gene>
<sequence length="756" mass="80003">MGFKNWLLAGTSIGFMALAPLSAFAQDADLQAAYQAYVSAQASGDAAAIEAATTALTELCIVGGYGSVGDCIAALNATAPAAEPAPVEEPAPEPEPAVEEPAPIAEEPAPEAAPVEEPAPVTEPEVAPEPEPEPIPEPVAEEPAPVEEAPAEVAPEPEMEVQAAPEEPVVEAQPEEPAASEQPAEVTATEQSAEPTVTEEPAAAPQEPAAAPAEETITEEPATQDAAPAAATGIDGQLAAAVGEYNAAVAELSAGGDAAAIQPRVDAALAQINSICSTLGYADAATCVADYGLTLSPLPEAGAAPVAEQPVVEGQETIVEETTVDGQLAEPVEQLPEGVTAEQIAPVLDSAKDNETNVETGAETEAQGEAQIQASETEEVAPPPTSDAEAQSEVFRTFAAEPIPAVTADEGTEIQAAGDTTVNQTIVNNYVTNITNNVVNNGGTTVVDNSTNVTNNTQVNNVQIVEAPVVQTPSGDPITQLIVQVGAQLIVNSIGQDTDRFYDPQQDEIYYEELSNGRVREVITRPDGTQIVTVRNRNGDVLRRSRITPDGQEYILAYFDEERYGQQLETWYDPGRDLPPLRLNIPVQEYVLDARYADEDELETFFAQPPVEQVARVYSIDEVKRSARVRDSVRKLEVGNLTFDTGAATIGRDQVQGLSAVANAMLALLERNPNETFLIEGHTDAVGSDISNLRLSDLRAATVARVLTDFYNVPPENLATQGYGERYLKIRTESAERENRRVTIRRITPLVTVANN</sequence>
<feature type="compositionally biased region" description="Low complexity" evidence="2">
    <location>
        <begin position="193"/>
        <end position="228"/>
    </location>
</feature>
<dbReference type="InterPro" id="IPR006665">
    <property type="entry name" value="OmpA-like"/>
</dbReference>
<keyword evidence="6" id="KW-1185">Reference proteome</keyword>
<feature type="domain" description="OmpA-like" evidence="4">
    <location>
        <begin position="630"/>
        <end position="750"/>
    </location>
</feature>
<feature type="compositionally biased region" description="Low complexity" evidence="2">
    <location>
        <begin position="108"/>
        <end position="125"/>
    </location>
</feature>
<name>A0ABX7C863_9HYPH</name>
<accession>A0ABX7C863</accession>
<dbReference type="EMBL" id="CP068046">
    <property type="protein sequence ID" value="QQR39988.1"/>
    <property type="molecule type" value="Genomic_DNA"/>
</dbReference>
<keyword evidence="3" id="KW-0732">Signal</keyword>
<feature type="compositionally biased region" description="Low complexity" evidence="2">
    <location>
        <begin position="141"/>
        <end position="186"/>
    </location>
</feature>
<evidence type="ECO:0000256" key="2">
    <source>
        <dbReference type="SAM" id="MobiDB-lite"/>
    </source>
</evidence>
<dbReference type="Proteomes" id="UP000595857">
    <property type="component" value="Chromosome"/>
</dbReference>
<dbReference type="InterPro" id="IPR050330">
    <property type="entry name" value="Bact_OuterMem_StrucFunc"/>
</dbReference>
<dbReference type="SUPFAM" id="SSF103088">
    <property type="entry name" value="OmpA-like"/>
    <property type="match status" value="1"/>
</dbReference>
<organism evidence="5 6">
    <name type="scientific">Devosia rhizoryzae</name>
    <dbReference type="NCBI Taxonomy" id="2774137"/>
    <lineage>
        <taxon>Bacteria</taxon>
        <taxon>Pseudomonadati</taxon>
        <taxon>Pseudomonadota</taxon>
        <taxon>Alphaproteobacteria</taxon>
        <taxon>Hyphomicrobiales</taxon>
        <taxon>Devosiaceae</taxon>
        <taxon>Devosia</taxon>
    </lineage>
</organism>
<dbReference type="Pfam" id="PF00691">
    <property type="entry name" value="OmpA"/>
    <property type="match status" value="1"/>
</dbReference>
<dbReference type="RefSeq" id="WP_201634915.1">
    <property type="nucleotide sequence ID" value="NZ_CP068046.1"/>
</dbReference>
<dbReference type="CDD" id="cd07185">
    <property type="entry name" value="OmpA_C-like"/>
    <property type="match status" value="1"/>
</dbReference>
<dbReference type="Gene3D" id="3.30.1330.60">
    <property type="entry name" value="OmpA-like domain"/>
    <property type="match status" value="1"/>
</dbReference>
<dbReference type="PANTHER" id="PTHR30329">
    <property type="entry name" value="STATOR ELEMENT OF FLAGELLAR MOTOR COMPLEX"/>
    <property type="match status" value="1"/>
</dbReference>
<feature type="chain" id="PRO_5046169604" evidence="3">
    <location>
        <begin position="26"/>
        <end position="756"/>
    </location>
</feature>
<protein>
    <submittedName>
        <fullName evidence="5">OmpA family protein</fullName>
    </submittedName>
</protein>
<evidence type="ECO:0000256" key="1">
    <source>
        <dbReference type="PROSITE-ProRule" id="PRU00473"/>
    </source>
</evidence>
<feature type="signal peptide" evidence="3">
    <location>
        <begin position="1"/>
        <end position="25"/>
    </location>
</feature>
<evidence type="ECO:0000259" key="4">
    <source>
        <dbReference type="PROSITE" id="PS51123"/>
    </source>
</evidence>
<dbReference type="InterPro" id="IPR036737">
    <property type="entry name" value="OmpA-like_sf"/>
</dbReference>
<reference evidence="5 6" key="1">
    <citation type="submission" date="2021-01" db="EMBL/GenBank/DDBJ databases">
        <title>Genome seq and assembly of Devosia sp. LEGU1.</title>
        <authorList>
            <person name="Chhetri G."/>
        </authorList>
    </citation>
    <scope>NUCLEOTIDE SEQUENCE [LARGE SCALE GENOMIC DNA]</scope>
    <source>
        <strain evidence="5 6">LEGU1</strain>
    </source>
</reference>
<proteinExistence type="predicted"/>